<dbReference type="InterPro" id="IPR001279">
    <property type="entry name" value="Metallo-B-lactamas"/>
</dbReference>
<gene>
    <name evidence="3" type="ORF">EI982_09885</name>
</gene>
<dbReference type="PROSITE" id="PS50206">
    <property type="entry name" value="RHODANESE_3"/>
    <property type="match status" value="1"/>
</dbReference>
<dbReference type="Pfam" id="PF00581">
    <property type="entry name" value="Rhodanese"/>
    <property type="match status" value="1"/>
</dbReference>
<reference evidence="3 4" key="1">
    <citation type="submission" date="2018-12" db="EMBL/GenBank/DDBJ databases">
        <title>Complete genome sequence of Haloplanus rallus MBLA0036.</title>
        <authorList>
            <person name="Nam Y.-d."/>
            <person name="Kang J."/>
            <person name="Chung W.-H."/>
            <person name="Park Y.S."/>
        </authorList>
    </citation>
    <scope>NUCLEOTIDE SEQUENCE [LARGE SCALE GENOMIC DNA]</scope>
    <source>
        <strain evidence="3 4">MBLA0036</strain>
    </source>
</reference>
<dbReference type="GO" id="GO:0016787">
    <property type="term" value="F:hydrolase activity"/>
    <property type="evidence" value="ECO:0007669"/>
    <property type="project" value="UniProtKB-KW"/>
</dbReference>
<protein>
    <submittedName>
        <fullName evidence="3">MBL fold metallo-hydrolase</fullName>
    </submittedName>
</protein>
<sequence length="384" mass="39526">MTTDTAESLSAAALRERLAAGDPVTLLDVRDRAEVERWRIEAPSLTRVHVPYVKFVAAGVAGDATDLLPADVREPVVVVCPHGAASAEVADGLAAAGVDARNLADGMEGWARLYDRTVVAEGAATLHQYSRPASGCLGYAVVADGEMAVVDPLRAFVDRYRADAADLGVDLTYAVDTHVHADHVSGVRALAAATGATPVVPRGAVDRGVADAADVETVRDGDRLPVGETGMTAVALPGHTTGMTGFAVGSAGDTDALLTGDSLFLDGVARPDLQEGADPQTQARTLYATLTDRLARFPDDVLVAPGHADAGVASDPAVARLGDLRTRLDAFAEDEATFVERTTRGGAEPANAARIVGINLGTETVDDGTAFELELGPNNCAAGG</sequence>
<keyword evidence="3" id="KW-0378">Hydrolase</keyword>
<dbReference type="GO" id="GO:0050313">
    <property type="term" value="F:sulfur dioxygenase activity"/>
    <property type="evidence" value="ECO:0007669"/>
    <property type="project" value="InterPro"/>
</dbReference>
<dbReference type="PANTHER" id="PTHR43084">
    <property type="entry name" value="PERSULFIDE DIOXYGENASE ETHE1"/>
    <property type="match status" value="1"/>
</dbReference>
<dbReference type="InterPro" id="IPR036866">
    <property type="entry name" value="RibonucZ/Hydroxyglut_hydro"/>
</dbReference>
<dbReference type="CDD" id="cd07724">
    <property type="entry name" value="POD-like_MBL-fold"/>
    <property type="match status" value="1"/>
</dbReference>
<dbReference type="RefSeq" id="WP_157689534.1">
    <property type="nucleotide sequence ID" value="NZ_CP034345.1"/>
</dbReference>
<dbReference type="InterPro" id="IPR051682">
    <property type="entry name" value="Mito_Persulfide_Diox"/>
</dbReference>
<keyword evidence="1" id="KW-0479">Metal-binding</keyword>
<evidence type="ECO:0000256" key="1">
    <source>
        <dbReference type="ARBA" id="ARBA00022723"/>
    </source>
</evidence>
<dbReference type="SMART" id="SM00849">
    <property type="entry name" value="Lactamase_B"/>
    <property type="match status" value="1"/>
</dbReference>
<evidence type="ECO:0000313" key="3">
    <source>
        <dbReference type="EMBL" id="QGX95078.1"/>
    </source>
</evidence>
<feature type="domain" description="Rhodanese" evidence="2">
    <location>
        <begin position="20"/>
        <end position="119"/>
    </location>
</feature>
<dbReference type="SUPFAM" id="SSF56281">
    <property type="entry name" value="Metallo-hydrolase/oxidoreductase"/>
    <property type="match status" value="1"/>
</dbReference>
<dbReference type="GO" id="GO:0070813">
    <property type="term" value="P:hydrogen sulfide metabolic process"/>
    <property type="evidence" value="ECO:0007669"/>
    <property type="project" value="TreeGrafter"/>
</dbReference>
<dbReference type="PANTHER" id="PTHR43084:SF1">
    <property type="entry name" value="PERSULFIDE DIOXYGENASE ETHE1, MITOCHONDRIAL"/>
    <property type="match status" value="1"/>
</dbReference>
<dbReference type="InterPro" id="IPR044528">
    <property type="entry name" value="POD-like_MBL-fold"/>
</dbReference>
<evidence type="ECO:0000313" key="4">
    <source>
        <dbReference type="Proteomes" id="UP000428325"/>
    </source>
</evidence>
<dbReference type="Proteomes" id="UP000428325">
    <property type="component" value="Chromosome"/>
</dbReference>
<dbReference type="OrthoDB" id="9180at2157"/>
<dbReference type="AlphaFoldDB" id="A0A6B9F441"/>
<keyword evidence="4" id="KW-1185">Reference proteome</keyword>
<proteinExistence type="predicted"/>
<accession>A0A6B9F441</accession>
<name>A0A6B9F441_9EURY</name>
<dbReference type="EMBL" id="CP034345">
    <property type="protein sequence ID" value="QGX95078.1"/>
    <property type="molecule type" value="Genomic_DNA"/>
</dbReference>
<dbReference type="Gene3D" id="3.40.250.10">
    <property type="entry name" value="Rhodanese-like domain"/>
    <property type="match status" value="1"/>
</dbReference>
<dbReference type="GeneID" id="99246331"/>
<dbReference type="InterPro" id="IPR036873">
    <property type="entry name" value="Rhodanese-like_dom_sf"/>
</dbReference>
<organism evidence="3 4">
    <name type="scientific">Haloplanus rallus</name>
    <dbReference type="NCBI Taxonomy" id="1816183"/>
    <lineage>
        <taxon>Archaea</taxon>
        <taxon>Methanobacteriati</taxon>
        <taxon>Methanobacteriota</taxon>
        <taxon>Stenosarchaea group</taxon>
        <taxon>Halobacteria</taxon>
        <taxon>Halobacteriales</taxon>
        <taxon>Haloferacaceae</taxon>
        <taxon>Haloplanus</taxon>
    </lineage>
</organism>
<dbReference type="KEGG" id="hra:EI982_09885"/>
<dbReference type="GO" id="GO:0006749">
    <property type="term" value="P:glutathione metabolic process"/>
    <property type="evidence" value="ECO:0007669"/>
    <property type="project" value="InterPro"/>
</dbReference>
<dbReference type="SUPFAM" id="SSF52821">
    <property type="entry name" value="Rhodanese/Cell cycle control phosphatase"/>
    <property type="match status" value="1"/>
</dbReference>
<evidence type="ECO:0000259" key="2">
    <source>
        <dbReference type="PROSITE" id="PS50206"/>
    </source>
</evidence>
<dbReference type="Gene3D" id="3.60.15.10">
    <property type="entry name" value="Ribonuclease Z/Hydroxyacylglutathione hydrolase-like"/>
    <property type="match status" value="1"/>
</dbReference>
<dbReference type="InterPro" id="IPR001763">
    <property type="entry name" value="Rhodanese-like_dom"/>
</dbReference>
<dbReference type="Pfam" id="PF00753">
    <property type="entry name" value="Lactamase_B"/>
    <property type="match status" value="1"/>
</dbReference>
<dbReference type="GO" id="GO:0046872">
    <property type="term" value="F:metal ion binding"/>
    <property type="evidence" value="ECO:0007669"/>
    <property type="project" value="UniProtKB-KW"/>
</dbReference>
<dbReference type="SMART" id="SM00450">
    <property type="entry name" value="RHOD"/>
    <property type="match status" value="1"/>
</dbReference>